<evidence type="ECO:0000313" key="3">
    <source>
        <dbReference type="Proteomes" id="UP001596333"/>
    </source>
</evidence>
<proteinExistence type="predicted"/>
<feature type="transmembrane region" description="Helical" evidence="1">
    <location>
        <begin position="182"/>
        <end position="202"/>
    </location>
</feature>
<gene>
    <name evidence="2" type="ORF">ACFQEY_03670</name>
</gene>
<dbReference type="Pfam" id="PF13197">
    <property type="entry name" value="DUF4013"/>
    <property type="match status" value="1"/>
</dbReference>
<evidence type="ECO:0000256" key="1">
    <source>
        <dbReference type="SAM" id="Phobius"/>
    </source>
</evidence>
<reference evidence="2 3" key="1">
    <citation type="journal article" date="2019" name="Int. J. Syst. Evol. Microbiol.">
        <title>The Global Catalogue of Microorganisms (GCM) 10K type strain sequencing project: providing services to taxonomists for standard genome sequencing and annotation.</title>
        <authorList>
            <consortium name="The Broad Institute Genomics Platform"/>
            <consortium name="The Broad Institute Genome Sequencing Center for Infectious Disease"/>
            <person name="Wu L."/>
            <person name="Ma J."/>
        </authorList>
    </citation>
    <scope>NUCLEOTIDE SEQUENCE [LARGE SCALE GENOMIC DNA]</scope>
    <source>
        <strain evidence="2 3">Y73</strain>
    </source>
</reference>
<keyword evidence="3" id="KW-1185">Reference proteome</keyword>
<keyword evidence="1" id="KW-0812">Transmembrane</keyword>
<dbReference type="Proteomes" id="UP001596333">
    <property type="component" value="Unassembled WGS sequence"/>
</dbReference>
<feature type="transmembrane region" description="Helical" evidence="1">
    <location>
        <begin position="90"/>
        <end position="109"/>
    </location>
</feature>
<dbReference type="EMBL" id="JBHSXI010000001">
    <property type="protein sequence ID" value="MFC6888157.1"/>
    <property type="molecule type" value="Genomic_DNA"/>
</dbReference>
<accession>A0ABD5UJ45</accession>
<feature type="transmembrane region" description="Helical" evidence="1">
    <location>
        <begin position="37"/>
        <end position="61"/>
    </location>
</feature>
<dbReference type="AlphaFoldDB" id="A0ABD5UJ45"/>
<keyword evidence="1" id="KW-0472">Membrane</keyword>
<feature type="transmembrane region" description="Helical" evidence="1">
    <location>
        <begin position="115"/>
        <end position="136"/>
    </location>
</feature>
<keyword evidence="1" id="KW-1133">Transmembrane helix</keyword>
<name>A0ABD5UJ45_9EURY</name>
<feature type="transmembrane region" description="Helical" evidence="1">
    <location>
        <begin position="157"/>
        <end position="176"/>
    </location>
</feature>
<organism evidence="2 3">
    <name type="scientific">Halorubrum trueperi</name>
    <dbReference type="NCBI Taxonomy" id="2004704"/>
    <lineage>
        <taxon>Archaea</taxon>
        <taxon>Methanobacteriati</taxon>
        <taxon>Methanobacteriota</taxon>
        <taxon>Stenosarchaea group</taxon>
        <taxon>Halobacteria</taxon>
        <taxon>Halobacteriales</taxon>
        <taxon>Haloferacaceae</taxon>
        <taxon>Halorubrum</taxon>
    </lineage>
</organism>
<dbReference type="InterPro" id="IPR025098">
    <property type="entry name" value="DUF4013"/>
</dbReference>
<protein>
    <submittedName>
        <fullName evidence="2">DUF4013 domain-containing protein</fullName>
    </submittedName>
</protein>
<evidence type="ECO:0000313" key="2">
    <source>
        <dbReference type="EMBL" id="MFC6888157.1"/>
    </source>
</evidence>
<comment type="caution">
    <text evidence="2">The sequence shown here is derived from an EMBL/GenBank/DDBJ whole genome shotgun (WGS) entry which is preliminary data.</text>
</comment>
<sequence>MSSERTAIGETPDPSTDGEGLLRFSVLYPSRDGWKTVLVGGVVLLFFWLIIPVFIAAGYFVRLTRAAGRGGVEPPAFDDWWDLLVDGVKLVFVMLPAAIVFALAVYLTAEMSETLAVPVAVAAFYVYPSMYMNYAVTGDWKPAYSPATLFEQIATTTYLYGFLLYVFVINGIGVLVGTLLLGVSLLTIVGWVIIWPMVYFYWYGIDAALWGRVYYRLDTA</sequence>